<sequence>MLQSGTNHLLFVFCLQQKYPLVSVTIGLDNSRKVALLSCCGSKDMEFPTKRRGYRRQTRNMFWCIYKLGTEIRTRQVTCAELLFRLFPLFSIPYSTCVTTLINSLSNQ</sequence>
<dbReference type="AlphaFoldDB" id="A0A974HGX9"/>
<organism evidence="1 2">
    <name type="scientific">Xenopus laevis</name>
    <name type="common">African clawed frog</name>
    <dbReference type="NCBI Taxonomy" id="8355"/>
    <lineage>
        <taxon>Eukaryota</taxon>
        <taxon>Metazoa</taxon>
        <taxon>Chordata</taxon>
        <taxon>Craniata</taxon>
        <taxon>Vertebrata</taxon>
        <taxon>Euteleostomi</taxon>
        <taxon>Amphibia</taxon>
        <taxon>Batrachia</taxon>
        <taxon>Anura</taxon>
        <taxon>Pipoidea</taxon>
        <taxon>Pipidae</taxon>
        <taxon>Xenopodinae</taxon>
        <taxon>Xenopus</taxon>
        <taxon>Xenopus</taxon>
    </lineage>
</organism>
<proteinExistence type="predicted"/>
<evidence type="ECO:0000313" key="2">
    <source>
        <dbReference type="Proteomes" id="UP000694892"/>
    </source>
</evidence>
<reference evidence="2" key="1">
    <citation type="journal article" date="2016" name="Nature">
        <title>Genome evolution in the allotetraploid frog Xenopus laevis.</title>
        <authorList>
            <person name="Session A.M."/>
            <person name="Uno Y."/>
            <person name="Kwon T."/>
            <person name="Chapman J.A."/>
            <person name="Toyoda A."/>
            <person name="Takahashi S."/>
            <person name="Fukui A."/>
            <person name="Hikosaka A."/>
            <person name="Suzuki A."/>
            <person name="Kondo M."/>
            <person name="van Heeringen S.J."/>
            <person name="Quigley I."/>
            <person name="Heinz S."/>
            <person name="Ogino H."/>
            <person name="Ochi H."/>
            <person name="Hellsten U."/>
            <person name="Lyons J.B."/>
            <person name="Simakov O."/>
            <person name="Putnam N."/>
            <person name="Stites J."/>
            <person name="Kuroki Y."/>
            <person name="Tanaka T."/>
            <person name="Michiue T."/>
            <person name="Watanabe M."/>
            <person name="Bogdanovic O."/>
            <person name="Lister R."/>
            <person name="Georgiou G."/>
            <person name="Paranjpe S.S."/>
            <person name="van Kruijsbergen I."/>
            <person name="Shu S."/>
            <person name="Carlson J."/>
            <person name="Kinoshita T."/>
            <person name="Ohta Y."/>
            <person name="Mawaribuchi S."/>
            <person name="Jenkins J."/>
            <person name="Grimwood J."/>
            <person name="Schmutz J."/>
            <person name="Mitros T."/>
            <person name="Mozaffari S.V."/>
            <person name="Suzuki Y."/>
            <person name="Haramoto Y."/>
            <person name="Yamamoto T.S."/>
            <person name="Takagi C."/>
            <person name="Heald R."/>
            <person name="Miller K."/>
            <person name="Haudenschild C."/>
            <person name="Kitzman J."/>
            <person name="Nakayama T."/>
            <person name="Izutsu Y."/>
            <person name="Robert J."/>
            <person name="Fortriede J."/>
            <person name="Burns K."/>
            <person name="Lotay V."/>
            <person name="Karimi K."/>
            <person name="Yasuoka Y."/>
            <person name="Dichmann D.S."/>
            <person name="Flajnik M.F."/>
            <person name="Houston D.W."/>
            <person name="Shendure J."/>
            <person name="DuPasquier L."/>
            <person name="Vize P.D."/>
            <person name="Zorn A.M."/>
            <person name="Ito M."/>
            <person name="Marcotte E.M."/>
            <person name="Wallingford J.B."/>
            <person name="Ito Y."/>
            <person name="Asashima M."/>
            <person name="Ueno N."/>
            <person name="Matsuda Y."/>
            <person name="Veenstra G.J."/>
            <person name="Fujiyama A."/>
            <person name="Harland R.M."/>
            <person name="Taira M."/>
            <person name="Rokhsar D.S."/>
        </authorList>
    </citation>
    <scope>NUCLEOTIDE SEQUENCE [LARGE SCALE GENOMIC DNA]</scope>
    <source>
        <strain evidence="2">J</strain>
    </source>
</reference>
<dbReference type="Proteomes" id="UP000694892">
    <property type="component" value="Chromosome 5S"/>
</dbReference>
<dbReference type="EMBL" id="CM004475">
    <property type="protein sequence ID" value="OCT77642.1"/>
    <property type="molecule type" value="Genomic_DNA"/>
</dbReference>
<evidence type="ECO:0000313" key="1">
    <source>
        <dbReference type="EMBL" id="OCT77642.1"/>
    </source>
</evidence>
<protein>
    <submittedName>
        <fullName evidence="1">Uncharacterized protein</fullName>
    </submittedName>
</protein>
<gene>
    <name evidence="1" type="ORF">XELAEV_18028734mg</name>
</gene>
<name>A0A974HGX9_XENLA</name>
<accession>A0A974HGX9</accession>